<dbReference type="InterPro" id="IPR004170">
    <property type="entry name" value="WWE_dom"/>
</dbReference>
<dbReference type="Proteomes" id="UP000663848">
    <property type="component" value="Unassembled WGS sequence"/>
</dbReference>
<evidence type="ECO:0000313" key="3">
    <source>
        <dbReference type="Proteomes" id="UP000663848"/>
    </source>
</evidence>
<proteinExistence type="predicted"/>
<protein>
    <recommendedName>
        <fullName evidence="1">WWE domain-containing protein</fullName>
    </recommendedName>
</protein>
<gene>
    <name evidence="2" type="ORF">QYT958_LOCUS28046</name>
</gene>
<dbReference type="Gene3D" id="3.30.720.50">
    <property type="match status" value="1"/>
</dbReference>
<reference evidence="2" key="1">
    <citation type="submission" date="2021-02" db="EMBL/GenBank/DDBJ databases">
        <authorList>
            <person name="Nowell W R."/>
        </authorList>
    </citation>
    <scope>NUCLEOTIDE SEQUENCE</scope>
</reference>
<evidence type="ECO:0000313" key="2">
    <source>
        <dbReference type="EMBL" id="CAF4862750.1"/>
    </source>
</evidence>
<sequence length="945" mass="108499">LNLDIMPNKYQWFWRSSINCAISNIREDWQKFSDVEITIIEDAYQKQRDHVELNNDIIYFKHFLQINKLDSTKTKSVKRIFCENRSKEEQFHSFRRNVWWTQTNYPDNEDKVLVKQQENQIKRVNEKSNWCNRIDTIDVSIQSTTVSAKQIFKTNLKSLSENNLTQLQYQPYFKSCPSLTYSWPMEDKDILSPFYSNQLTVLSGSASGLATIGLQNLVRRYTNISVPADEKSAWAIIEPHFSQGPPRLRLETVFDVIQQYIDPNLSLLDVLMTDTPAIDRSHDILAMLAMKCTVITTNFDHLIEDAARLHLGDDPNRIPFDVFCTEEHFKNAFDSIQSNTSSNLTGLWKLHGSVAIWQNEKRVLVRADQNGGPIATLKRFSSTRESNERRYFLHHLLETQPFIIIDYSATDDFDVIRWLKSVKLPLNVLWIQHMDDSFEPIIWSGIDIAKGIPSNMASFDRGLITIASIWHERGIADRLTVVTIADSVSFLAQITHLSPNFKEEITENIDSNTEYSSSLPTQWQSYIVSGAILSHLSYFSEAKHYFDYATSTSIEGTREYCIARLAAAEAAIEIGNRNARIQAMNDAIDAAEAAPLSLSSWANRRAKFISAKVKRFVEKDGQSIAIVELQQLLNQCGKPNEKCVGEERNVALEAAILLAQLRRYLPSSPEPSDVAKQWIESIPKIGLLHTKGMNLHESALNKYQLATNIEEIDDAILVMKEAIEIREELGHMRGLVASLNVLGSMQMRLADWSLPFEIKHIKCAAEQFRRSIEYSDKHAAVFDQFQARIHLAICLLRYPSVIDSIDELKEILNFFRTRTTDDLRTEIESEFCLAMSIFTSSVLSLEERCDQSTQLFNELVNKYTSNNDVRLIRILAAARFNAELCQDWKKGQIHTLNPELTRDIITRKTQANINVYWQMRILRAETQIPLNTYDQLQLLLDPLSP</sequence>
<dbReference type="EMBL" id="CAJOBR010007424">
    <property type="protein sequence ID" value="CAF4862750.1"/>
    <property type="molecule type" value="Genomic_DNA"/>
</dbReference>
<dbReference type="Pfam" id="PF13289">
    <property type="entry name" value="SIR2_2"/>
    <property type="match status" value="1"/>
</dbReference>
<name>A0A821SNQ9_9BILA</name>
<feature type="non-terminal residue" evidence="2">
    <location>
        <position position="1"/>
    </location>
</feature>
<dbReference type="SUPFAM" id="SSF117839">
    <property type="entry name" value="WWE domain"/>
    <property type="match status" value="1"/>
</dbReference>
<comment type="caution">
    <text evidence="2">The sequence shown here is derived from an EMBL/GenBank/DDBJ whole genome shotgun (WGS) entry which is preliminary data.</text>
</comment>
<dbReference type="AlphaFoldDB" id="A0A821SNQ9"/>
<dbReference type="PROSITE" id="PS50918">
    <property type="entry name" value="WWE"/>
    <property type="match status" value="1"/>
</dbReference>
<accession>A0A821SNQ9</accession>
<dbReference type="Pfam" id="PF02825">
    <property type="entry name" value="WWE"/>
    <property type="match status" value="1"/>
</dbReference>
<dbReference type="InterPro" id="IPR026000">
    <property type="entry name" value="Apc5_dom"/>
</dbReference>
<dbReference type="InterPro" id="IPR037197">
    <property type="entry name" value="WWE_dom_sf"/>
</dbReference>
<dbReference type="Pfam" id="PF12862">
    <property type="entry name" value="ANAPC5"/>
    <property type="match status" value="2"/>
</dbReference>
<feature type="domain" description="WWE" evidence="1">
    <location>
        <begin position="1"/>
        <end position="79"/>
    </location>
</feature>
<evidence type="ECO:0000259" key="1">
    <source>
        <dbReference type="PROSITE" id="PS50918"/>
    </source>
</evidence>
<organism evidence="2 3">
    <name type="scientific">Rotaria socialis</name>
    <dbReference type="NCBI Taxonomy" id="392032"/>
    <lineage>
        <taxon>Eukaryota</taxon>
        <taxon>Metazoa</taxon>
        <taxon>Spiralia</taxon>
        <taxon>Gnathifera</taxon>
        <taxon>Rotifera</taxon>
        <taxon>Eurotatoria</taxon>
        <taxon>Bdelloidea</taxon>
        <taxon>Philodinida</taxon>
        <taxon>Philodinidae</taxon>
        <taxon>Rotaria</taxon>
    </lineage>
</organism>